<reference evidence="2 3" key="1">
    <citation type="submission" date="2015-02" db="EMBL/GenBank/DDBJ databases">
        <title>Draft genome sequences of ten Microbacterium spp. with emphasis on heavy metal contaminated environments.</title>
        <authorList>
            <person name="Corretto E."/>
        </authorList>
    </citation>
    <scope>NUCLEOTIDE SEQUENCE [LARGE SCALE GENOMIC DNA]</scope>
    <source>
        <strain evidence="2 3">BEL163</strain>
    </source>
</reference>
<gene>
    <name evidence="2" type="ORF">RN51_01710</name>
</gene>
<dbReference type="Proteomes" id="UP000033725">
    <property type="component" value="Unassembled WGS sequence"/>
</dbReference>
<dbReference type="AlphaFoldDB" id="A0A0F0KR59"/>
<name>A0A0F0KR59_9MICO</name>
<keyword evidence="1" id="KW-0472">Membrane</keyword>
<accession>A0A0F0KR59</accession>
<sequence length="55" mass="5941">MFDIAPLLTEASGPLSLLALVVIMPIMWVAVLGTGPRGKNARKVLSIIFRRRPPG</sequence>
<organism evidence="2 3">
    <name type="scientific">Microbacterium oxydans</name>
    <dbReference type="NCBI Taxonomy" id="82380"/>
    <lineage>
        <taxon>Bacteria</taxon>
        <taxon>Bacillati</taxon>
        <taxon>Actinomycetota</taxon>
        <taxon>Actinomycetes</taxon>
        <taxon>Micrococcales</taxon>
        <taxon>Microbacteriaceae</taxon>
        <taxon>Microbacterium</taxon>
    </lineage>
</organism>
<comment type="caution">
    <text evidence="2">The sequence shown here is derived from an EMBL/GenBank/DDBJ whole genome shotgun (WGS) entry which is preliminary data.</text>
</comment>
<keyword evidence="1" id="KW-1133">Transmembrane helix</keyword>
<feature type="transmembrane region" description="Helical" evidence="1">
    <location>
        <begin position="15"/>
        <end position="33"/>
    </location>
</feature>
<dbReference type="PATRIC" id="fig|82380.10.peg.1719"/>
<evidence type="ECO:0000313" key="2">
    <source>
        <dbReference type="EMBL" id="KJL22964.1"/>
    </source>
</evidence>
<proteinExistence type="predicted"/>
<protein>
    <submittedName>
        <fullName evidence="2">Uncharacterized protein</fullName>
    </submittedName>
</protein>
<evidence type="ECO:0000313" key="3">
    <source>
        <dbReference type="Proteomes" id="UP000033725"/>
    </source>
</evidence>
<evidence type="ECO:0000256" key="1">
    <source>
        <dbReference type="SAM" id="Phobius"/>
    </source>
</evidence>
<keyword evidence="1" id="KW-0812">Transmembrane</keyword>
<dbReference type="EMBL" id="JYIV01000024">
    <property type="protein sequence ID" value="KJL22964.1"/>
    <property type="molecule type" value="Genomic_DNA"/>
</dbReference>